<dbReference type="Pfam" id="PF14369">
    <property type="entry name" value="Zn_ribbon_19"/>
    <property type="match status" value="1"/>
</dbReference>
<reference evidence="12 13" key="1">
    <citation type="journal article" date="2018" name="Gigascience">
        <title>Genomes of trombidid mites reveal novel predicted allergens and laterally-transferred genes associated with secondary metabolism.</title>
        <authorList>
            <person name="Dong X."/>
            <person name="Chaisiri K."/>
            <person name="Xia D."/>
            <person name="Armstrong S.D."/>
            <person name="Fang Y."/>
            <person name="Donnelly M.J."/>
            <person name="Kadowaki T."/>
            <person name="McGarry J.W."/>
            <person name="Darby A.C."/>
            <person name="Makepeace B.L."/>
        </authorList>
    </citation>
    <scope>NUCLEOTIDE SEQUENCE [LARGE SCALE GENOMIC DNA]</scope>
    <source>
        <strain evidence="12">UoL-UT</strain>
    </source>
</reference>
<dbReference type="GO" id="GO:0000209">
    <property type="term" value="P:protein polyubiquitination"/>
    <property type="evidence" value="ECO:0007669"/>
    <property type="project" value="UniProtKB-ARBA"/>
</dbReference>
<feature type="domain" description="RING-type" evidence="11">
    <location>
        <begin position="261"/>
        <end position="302"/>
    </location>
</feature>
<dbReference type="InterPro" id="IPR001841">
    <property type="entry name" value="Znf_RING"/>
</dbReference>
<evidence type="ECO:0000256" key="10">
    <source>
        <dbReference type="SAM" id="MobiDB-lite"/>
    </source>
</evidence>
<dbReference type="VEuPathDB" id="VectorBase:LDEU005980"/>
<feature type="compositionally biased region" description="Polar residues" evidence="10">
    <location>
        <begin position="312"/>
        <end position="330"/>
    </location>
</feature>
<dbReference type="OrthoDB" id="8062037at2759"/>
<dbReference type="Gene3D" id="3.30.40.10">
    <property type="entry name" value="Zinc/RING finger domain, C3HC4 (zinc finger)"/>
    <property type="match status" value="1"/>
</dbReference>
<comment type="catalytic activity">
    <reaction evidence="1">
        <text>S-ubiquitinyl-[E2 ubiquitin-conjugating enzyme]-L-cysteine + [acceptor protein]-L-lysine = [E2 ubiquitin-conjugating enzyme]-L-cysteine + N(6)-ubiquitinyl-[acceptor protein]-L-lysine.</text>
        <dbReference type="EC" id="2.3.2.27"/>
    </reaction>
</comment>
<dbReference type="EMBL" id="NCKV01003103">
    <property type="protein sequence ID" value="RWS26060.1"/>
    <property type="molecule type" value="Genomic_DNA"/>
</dbReference>
<dbReference type="InterPro" id="IPR039525">
    <property type="entry name" value="RNF126-like_zinc-ribbon"/>
</dbReference>
<proteinExistence type="predicted"/>
<dbReference type="PANTHER" id="PTHR15710:SF243">
    <property type="entry name" value="E3 UBIQUITIN-PROTEIN LIGASE PRAJA-2 ISOFORM X1"/>
    <property type="match status" value="1"/>
</dbReference>
<keyword evidence="13" id="KW-1185">Reference proteome</keyword>
<evidence type="ECO:0000256" key="3">
    <source>
        <dbReference type="ARBA" id="ARBA00012483"/>
    </source>
</evidence>
<keyword evidence="4" id="KW-0808">Transferase</keyword>
<protein>
    <recommendedName>
        <fullName evidence="3">RING-type E3 ubiquitin transferase</fullName>
        <ecNumber evidence="3">2.3.2.27</ecNumber>
    </recommendedName>
</protein>
<dbReference type="STRING" id="299467.A0A443SEW6"/>
<dbReference type="Proteomes" id="UP000288716">
    <property type="component" value="Unassembled WGS sequence"/>
</dbReference>
<evidence type="ECO:0000313" key="12">
    <source>
        <dbReference type="EMBL" id="RWS26060.1"/>
    </source>
</evidence>
<comment type="caution">
    <text evidence="12">The sequence shown here is derived from an EMBL/GenBank/DDBJ whole genome shotgun (WGS) entry which is preliminary data.</text>
</comment>
<evidence type="ECO:0000256" key="2">
    <source>
        <dbReference type="ARBA" id="ARBA00004906"/>
    </source>
</evidence>
<dbReference type="AlphaFoldDB" id="A0A443SEW6"/>
<evidence type="ECO:0000259" key="11">
    <source>
        <dbReference type="PROSITE" id="PS50089"/>
    </source>
</evidence>
<dbReference type="FunFam" id="3.30.40.10:FF:000069">
    <property type="entry name" value="E3 ubiquitin-protein ligase RNF115"/>
    <property type="match status" value="1"/>
</dbReference>
<evidence type="ECO:0000256" key="7">
    <source>
        <dbReference type="ARBA" id="ARBA00022786"/>
    </source>
</evidence>
<feature type="compositionally biased region" description="Low complexity" evidence="10">
    <location>
        <begin position="331"/>
        <end position="342"/>
    </location>
</feature>
<evidence type="ECO:0000256" key="4">
    <source>
        <dbReference type="ARBA" id="ARBA00022679"/>
    </source>
</evidence>
<evidence type="ECO:0000256" key="8">
    <source>
        <dbReference type="ARBA" id="ARBA00022833"/>
    </source>
</evidence>
<dbReference type="SUPFAM" id="SSF57850">
    <property type="entry name" value="RING/U-box"/>
    <property type="match status" value="1"/>
</dbReference>
<dbReference type="CDD" id="cd16667">
    <property type="entry name" value="RING-H2_RNF126-like"/>
    <property type="match status" value="1"/>
</dbReference>
<dbReference type="InterPro" id="IPR013083">
    <property type="entry name" value="Znf_RING/FYVE/PHD"/>
</dbReference>
<dbReference type="Pfam" id="PF13639">
    <property type="entry name" value="zf-RING_2"/>
    <property type="match status" value="1"/>
</dbReference>
<feature type="region of interest" description="Disordered" evidence="10">
    <location>
        <begin position="44"/>
        <end position="65"/>
    </location>
</feature>
<feature type="region of interest" description="Disordered" evidence="10">
    <location>
        <begin position="312"/>
        <end position="350"/>
    </location>
</feature>
<comment type="pathway">
    <text evidence="2">Protein modification; protein ubiquitination.</text>
</comment>
<evidence type="ECO:0000256" key="5">
    <source>
        <dbReference type="ARBA" id="ARBA00022723"/>
    </source>
</evidence>
<sequence>MAEAVLQIATRYFCHKCSQEITPVLPDYVCPRCQSGFIEEVSNDRSIENNTSDDDDSDVEHSSVESHPMADLFESFPFSNADDGRRANEWVFTRRQNDGTNEPRVNTSTPIEVSSDEPGTSNNSSRSRGRGRRRSPRFFQFSFPESSIPDSQQTLEGIFSHILSNATFSNMTNNESASSNRSDNSGRRGEFFNIDYQFPLFQVLHGNPGDYAWGSGGLDAVISQLLNQLDGTGPPPMPKDEIDRLPIVKVTQDQVDKNLQCTVCMEDYKLAEDVKKLPCTHLYHHECIVPWLEMHGTCPICRKLLNASATSQQQTNDRVNSTQPNQGANNSGTSSHTSSSSTYYEFPDCD</sequence>
<keyword evidence="7" id="KW-0833">Ubl conjugation pathway</keyword>
<name>A0A443SEW6_9ACAR</name>
<organism evidence="12 13">
    <name type="scientific">Leptotrombidium deliense</name>
    <dbReference type="NCBI Taxonomy" id="299467"/>
    <lineage>
        <taxon>Eukaryota</taxon>
        <taxon>Metazoa</taxon>
        <taxon>Ecdysozoa</taxon>
        <taxon>Arthropoda</taxon>
        <taxon>Chelicerata</taxon>
        <taxon>Arachnida</taxon>
        <taxon>Acari</taxon>
        <taxon>Acariformes</taxon>
        <taxon>Trombidiformes</taxon>
        <taxon>Prostigmata</taxon>
        <taxon>Anystina</taxon>
        <taxon>Parasitengona</taxon>
        <taxon>Trombiculoidea</taxon>
        <taxon>Trombiculidae</taxon>
        <taxon>Leptotrombidium</taxon>
    </lineage>
</organism>
<dbReference type="GO" id="GO:0005737">
    <property type="term" value="C:cytoplasm"/>
    <property type="evidence" value="ECO:0007669"/>
    <property type="project" value="TreeGrafter"/>
</dbReference>
<dbReference type="SMART" id="SM00184">
    <property type="entry name" value="RING"/>
    <property type="match status" value="1"/>
</dbReference>
<accession>A0A443SEW6</accession>
<feature type="compositionally biased region" description="Polar residues" evidence="10">
    <location>
        <begin position="98"/>
        <end position="123"/>
    </location>
</feature>
<dbReference type="PANTHER" id="PTHR15710">
    <property type="entry name" value="E3 UBIQUITIN-PROTEIN LIGASE PRAJA"/>
    <property type="match status" value="1"/>
</dbReference>
<keyword evidence="8" id="KW-0862">Zinc</keyword>
<dbReference type="GO" id="GO:0008270">
    <property type="term" value="F:zinc ion binding"/>
    <property type="evidence" value="ECO:0007669"/>
    <property type="project" value="UniProtKB-KW"/>
</dbReference>
<dbReference type="PROSITE" id="PS50089">
    <property type="entry name" value="ZF_RING_2"/>
    <property type="match status" value="1"/>
</dbReference>
<feature type="region of interest" description="Disordered" evidence="10">
    <location>
        <begin position="92"/>
        <end position="135"/>
    </location>
</feature>
<evidence type="ECO:0000256" key="6">
    <source>
        <dbReference type="ARBA" id="ARBA00022771"/>
    </source>
</evidence>
<gene>
    <name evidence="12" type="ORF">B4U80_02318</name>
</gene>
<evidence type="ECO:0000256" key="9">
    <source>
        <dbReference type="PROSITE-ProRule" id="PRU00175"/>
    </source>
</evidence>
<evidence type="ECO:0000313" key="13">
    <source>
        <dbReference type="Proteomes" id="UP000288716"/>
    </source>
</evidence>
<dbReference type="EC" id="2.3.2.27" evidence="3"/>
<keyword evidence="6 9" id="KW-0863">Zinc-finger</keyword>
<keyword evidence="5" id="KW-0479">Metal-binding</keyword>
<evidence type="ECO:0000256" key="1">
    <source>
        <dbReference type="ARBA" id="ARBA00000900"/>
    </source>
</evidence>
<dbReference type="GO" id="GO:0061630">
    <property type="term" value="F:ubiquitin protein ligase activity"/>
    <property type="evidence" value="ECO:0007669"/>
    <property type="project" value="UniProtKB-EC"/>
</dbReference>